<evidence type="ECO:0000313" key="4">
    <source>
        <dbReference type="EMBL" id="EPT01233.1"/>
    </source>
</evidence>
<keyword evidence="2" id="KW-0560">Oxidoreductase</keyword>
<evidence type="ECO:0000256" key="2">
    <source>
        <dbReference type="ARBA" id="ARBA00023002"/>
    </source>
</evidence>
<gene>
    <name evidence="4" type="ORF">FOMPIDRAFT_135765</name>
</gene>
<dbReference type="EMBL" id="KE504143">
    <property type="protein sequence ID" value="EPT01233.1"/>
    <property type="molecule type" value="Genomic_DNA"/>
</dbReference>
<dbReference type="OrthoDB" id="2798875at2759"/>
<feature type="domain" description="NmrA-like" evidence="3">
    <location>
        <begin position="5"/>
        <end position="232"/>
    </location>
</feature>
<dbReference type="STRING" id="743788.S8E9E2"/>
<protein>
    <submittedName>
        <fullName evidence="4">NAD-binding protein</fullName>
    </submittedName>
</protein>
<dbReference type="InParanoid" id="S8E9E2"/>
<name>S8E9E2_FOMSC</name>
<dbReference type="Gene3D" id="3.40.50.720">
    <property type="entry name" value="NAD(P)-binding Rossmann-like Domain"/>
    <property type="match status" value="1"/>
</dbReference>
<dbReference type="InterPro" id="IPR051609">
    <property type="entry name" value="NmrA/Isoflavone_reductase-like"/>
</dbReference>
<dbReference type="SUPFAM" id="SSF51735">
    <property type="entry name" value="NAD(P)-binding Rossmann-fold domains"/>
    <property type="match status" value="1"/>
</dbReference>
<proteinExistence type="predicted"/>
<dbReference type="InterPro" id="IPR036291">
    <property type="entry name" value="NAD(P)-bd_dom_sf"/>
</dbReference>
<keyword evidence="5" id="KW-1185">Reference proteome</keyword>
<sequence>MSSQKPTVLVIGATGRTGQRVIDGLLESGQYNVAALTRPASASKPDVSTLRARGVDIRVGDYIADPPAKLAEYLKGVDVLLSSISAEAILAQKPILKAAVEAGVKRIVPCDFGTPGAKGVRGLHDLKLDVREYLQQLTAASNGRSAYTFIDIGWWAQLAVPATATGPSLLGPLADEYYSSDDKPSLLTDVDHIGPWVARIVGDQRTANEYVIVWEDELTLRESREIAGAASGEAQALRAKRVVLDKDALLKRAAENRAKYNESKDFGSHATLSFSEYMISIHFLGENSLANAKKLGALDAKELYPDIAQTPFKEYAKAFYGKGGAPAL</sequence>
<reference evidence="4 5" key="1">
    <citation type="journal article" date="2012" name="Science">
        <title>The Paleozoic origin of enzymatic lignin decomposition reconstructed from 31 fungal genomes.</title>
        <authorList>
            <person name="Floudas D."/>
            <person name="Binder M."/>
            <person name="Riley R."/>
            <person name="Barry K."/>
            <person name="Blanchette R.A."/>
            <person name="Henrissat B."/>
            <person name="Martinez A.T."/>
            <person name="Otillar R."/>
            <person name="Spatafora J.W."/>
            <person name="Yadav J.S."/>
            <person name="Aerts A."/>
            <person name="Benoit I."/>
            <person name="Boyd A."/>
            <person name="Carlson A."/>
            <person name="Copeland A."/>
            <person name="Coutinho P.M."/>
            <person name="de Vries R.P."/>
            <person name="Ferreira P."/>
            <person name="Findley K."/>
            <person name="Foster B."/>
            <person name="Gaskell J."/>
            <person name="Glotzer D."/>
            <person name="Gorecki P."/>
            <person name="Heitman J."/>
            <person name="Hesse C."/>
            <person name="Hori C."/>
            <person name="Igarashi K."/>
            <person name="Jurgens J.A."/>
            <person name="Kallen N."/>
            <person name="Kersten P."/>
            <person name="Kohler A."/>
            <person name="Kuees U."/>
            <person name="Kumar T.K.A."/>
            <person name="Kuo A."/>
            <person name="LaButti K."/>
            <person name="Larrondo L.F."/>
            <person name="Lindquist E."/>
            <person name="Ling A."/>
            <person name="Lombard V."/>
            <person name="Lucas S."/>
            <person name="Lundell T."/>
            <person name="Martin R."/>
            <person name="McLaughlin D.J."/>
            <person name="Morgenstern I."/>
            <person name="Morin E."/>
            <person name="Murat C."/>
            <person name="Nagy L.G."/>
            <person name="Nolan M."/>
            <person name="Ohm R.A."/>
            <person name="Patyshakuliyeva A."/>
            <person name="Rokas A."/>
            <person name="Ruiz-Duenas F.J."/>
            <person name="Sabat G."/>
            <person name="Salamov A."/>
            <person name="Samejima M."/>
            <person name="Schmutz J."/>
            <person name="Slot J.C."/>
            <person name="St John F."/>
            <person name="Stenlid J."/>
            <person name="Sun H."/>
            <person name="Sun S."/>
            <person name="Syed K."/>
            <person name="Tsang A."/>
            <person name="Wiebenga A."/>
            <person name="Young D."/>
            <person name="Pisabarro A."/>
            <person name="Eastwood D.C."/>
            <person name="Martin F."/>
            <person name="Cullen D."/>
            <person name="Grigoriev I.V."/>
            <person name="Hibbett D.S."/>
        </authorList>
    </citation>
    <scope>NUCLEOTIDE SEQUENCE</scope>
    <source>
        <strain evidence="5">FP-58527</strain>
    </source>
</reference>
<dbReference type="PANTHER" id="PTHR47706">
    <property type="entry name" value="NMRA-LIKE FAMILY PROTEIN"/>
    <property type="match status" value="1"/>
</dbReference>
<evidence type="ECO:0000313" key="5">
    <source>
        <dbReference type="Proteomes" id="UP000015241"/>
    </source>
</evidence>
<dbReference type="HOGENOM" id="CLU_044876_6_0_1"/>
<dbReference type="eggNOG" id="ENOG502QPMY">
    <property type="taxonomic scope" value="Eukaryota"/>
</dbReference>
<dbReference type="PANTHER" id="PTHR47706:SF9">
    <property type="entry name" value="NMRA-LIKE DOMAIN-CONTAINING PROTEIN-RELATED"/>
    <property type="match status" value="1"/>
</dbReference>
<dbReference type="Pfam" id="PF05368">
    <property type="entry name" value="NmrA"/>
    <property type="match status" value="1"/>
</dbReference>
<dbReference type="AlphaFoldDB" id="S8E9E2"/>
<dbReference type="InterPro" id="IPR008030">
    <property type="entry name" value="NmrA-like"/>
</dbReference>
<dbReference type="GO" id="GO:0016491">
    <property type="term" value="F:oxidoreductase activity"/>
    <property type="evidence" value="ECO:0007669"/>
    <property type="project" value="UniProtKB-KW"/>
</dbReference>
<evidence type="ECO:0000256" key="1">
    <source>
        <dbReference type="ARBA" id="ARBA00022857"/>
    </source>
</evidence>
<dbReference type="Gene3D" id="3.90.25.10">
    <property type="entry name" value="UDP-galactose 4-epimerase, domain 1"/>
    <property type="match status" value="1"/>
</dbReference>
<keyword evidence="1" id="KW-0521">NADP</keyword>
<accession>S8E9E2</accession>
<dbReference type="Proteomes" id="UP000015241">
    <property type="component" value="Unassembled WGS sequence"/>
</dbReference>
<organism evidence="4 5">
    <name type="scientific">Fomitopsis schrenkii</name>
    <name type="common">Brown rot fungus</name>
    <dbReference type="NCBI Taxonomy" id="2126942"/>
    <lineage>
        <taxon>Eukaryota</taxon>
        <taxon>Fungi</taxon>
        <taxon>Dikarya</taxon>
        <taxon>Basidiomycota</taxon>
        <taxon>Agaricomycotina</taxon>
        <taxon>Agaricomycetes</taxon>
        <taxon>Polyporales</taxon>
        <taxon>Fomitopsis</taxon>
    </lineage>
</organism>
<evidence type="ECO:0000259" key="3">
    <source>
        <dbReference type="Pfam" id="PF05368"/>
    </source>
</evidence>